<feature type="chain" id="PRO_5039501765" description="Serglycin" evidence="2">
    <location>
        <begin position="26"/>
        <end position="142"/>
    </location>
</feature>
<keyword evidence="4" id="KW-1185">Reference proteome</keyword>
<gene>
    <name evidence="3" type="ORF">KOW79_002255</name>
</gene>
<dbReference type="Proteomes" id="UP000824219">
    <property type="component" value="Linkage Group LG03"/>
</dbReference>
<evidence type="ECO:0008006" key="5">
    <source>
        <dbReference type="Google" id="ProtNLM"/>
    </source>
</evidence>
<dbReference type="OrthoDB" id="9884289at2759"/>
<feature type="region of interest" description="Disordered" evidence="1">
    <location>
        <begin position="77"/>
        <end position="111"/>
    </location>
</feature>
<organism evidence="3 4">
    <name type="scientific">Hemibagrus wyckioides</name>
    <dbReference type="NCBI Taxonomy" id="337641"/>
    <lineage>
        <taxon>Eukaryota</taxon>
        <taxon>Metazoa</taxon>
        <taxon>Chordata</taxon>
        <taxon>Craniata</taxon>
        <taxon>Vertebrata</taxon>
        <taxon>Euteleostomi</taxon>
        <taxon>Actinopterygii</taxon>
        <taxon>Neopterygii</taxon>
        <taxon>Teleostei</taxon>
        <taxon>Ostariophysi</taxon>
        <taxon>Siluriformes</taxon>
        <taxon>Bagridae</taxon>
        <taxon>Hemibagrus</taxon>
    </lineage>
</organism>
<feature type="signal peptide" evidence="2">
    <location>
        <begin position="1"/>
        <end position="25"/>
    </location>
</feature>
<evidence type="ECO:0000256" key="1">
    <source>
        <dbReference type="SAM" id="MobiDB-lite"/>
    </source>
</evidence>
<evidence type="ECO:0000313" key="3">
    <source>
        <dbReference type="EMBL" id="KAG7333848.1"/>
    </source>
</evidence>
<name>A0A9D3P391_9TELE</name>
<reference evidence="3 4" key="1">
    <citation type="submission" date="2021-06" db="EMBL/GenBank/DDBJ databases">
        <title>Chromosome-level genome assembly of the red-tail catfish (Hemibagrus wyckioides).</title>
        <authorList>
            <person name="Shao F."/>
        </authorList>
    </citation>
    <scope>NUCLEOTIDE SEQUENCE [LARGE SCALE GENOMIC DNA]</scope>
    <source>
        <strain evidence="3">EC202008001</strain>
        <tissue evidence="3">Blood</tissue>
    </source>
</reference>
<accession>A0A9D3P391</accession>
<dbReference type="Pfam" id="PF04360">
    <property type="entry name" value="Serglycin"/>
    <property type="match status" value="1"/>
</dbReference>
<sequence length="142" mass="15899">MRFYYSLTLSALVLLYLISDNVLEASKKDKGRYMFVKCSPDSKNANCLTKKGPWIDLQGKPHQISSKDINGIYPVQSSEESFESGDGSGDFINLPDLNRKPRDGSAEEDTVLEGSADYNYISPLLEKPKLTAEDLREDNVIE</sequence>
<dbReference type="EMBL" id="JAHKSW010000003">
    <property type="protein sequence ID" value="KAG7333848.1"/>
    <property type="molecule type" value="Genomic_DNA"/>
</dbReference>
<proteinExistence type="predicted"/>
<dbReference type="InterPro" id="IPR007455">
    <property type="entry name" value="Serglycin"/>
</dbReference>
<comment type="caution">
    <text evidence="3">The sequence shown here is derived from an EMBL/GenBank/DDBJ whole genome shotgun (WGS) entry which is preliminary data.</text>
</comment>
<evidence type="ECO:0000256" key="2">
    <source>
        <dbReference type="SAM" id="SignalP"/>
    </source>
</evidence>
<evidence type="ECO:0000313" key="4">
    <source>
        <dbReference type="Proteomes" id="UP000824219"/>
    </source>
</evidence>
<keyword evidence="2" id="KW-0732">Signal</keyword>
<protein>
    <recommendedName>
        <fullName evidence="5">Serglycin</fullName>
    </recommendedName>
</protein>
<dbReference type="AlphaFoldDB" id="A0A9D3P391"/>